<proteinExistence type="inferred from homology"/>
<dbReference type="InterPro" id="IPR036155">
    <property type="entry name" value="Crypto/Photolyase_N_sf"/>
</dbReference>
<dbReference type="GO" id="GO:0009416">
    <property type="term" value="P:response to light stimulus"/>
    <property type="evidence" value="ECO:0007669"/>
    <property type="project" value="TreeGrafter"/>
</dbReference>
<dbReference type="GO" id="GO:0003677">
    <property type="term" value="F:DNA binding"/>
    <property type="evidence" value="ECO:0007669"/>
    <property type="project" value="TreeGrafter"/>
</dbReference>
<comment type="cofactor">
    <cofactor evidence="4">
        <name>FAD</name>
        <dbReference type="ChEBI" id="CHEBI:57692"/>
    </cofactor>
    <text evidence="4">Binds 1 FAD per subunit.</text>
</comment>
<feature type="binding site" evidence="4">
    <location>
        <position position="228"/>
    </location>
    <ligand>
        <name>FAD</name>
        <dbReference type="ChEBI" id="CHEBI:57692"/>
    </ligand>
</feature>
<dbReference type="Pfam" id="PF00875">
    <property type="entry name" value="DNA_photolyase"/>
    <property type="match status" value="1"/>
</dbReference>
<dbReference type="PRINTS" id="PR00147">
    <property type="entry name" value="DNAPHOTLYASE"/>
</dbReference>
<dbReference type="Gene3D" id="1.10.579.10">
    <property type="entry name" value="DNA Cyclobutane Dipyrimidine Photolyase, subunit A, domain 3"/>
    <property type="match status" value="1"/>
</dbReference>
<dbReference type="KEGG" id="htr:EPV75_11680"/>
<evidence type="ECO:0000256" key="3">
    <source>
        <dbReference type="ARBA" id="ARBA00022827"/>
    </source>
</evidence>
<dbReference type="SUPFAM" id="SSF48173">
    <property type="entry name" value="Cryptochrome/photolyase FAD-binding domain"/>
    <property type="match status" value="1"/>
</dbReference>
<reference evidence="7 8" key="1">
    <citation type="journal article" date="2018" name="Environ. Microbiol.">
        <title>Genomes of ubiquitous marine and hypersaline Hydrogenovibrio, Thiomicrorhabdus and Thiomicrospira spp. encode a diversity of mechanisms to sustain chemolithoautotrophy in heterogeneous environments.</title>
        <authorList>
            <person name="Scott K.M."/>
            <person name="Williams J."/>
            <person name="Porter C.M.B."/>
            <person name="Russel S."/>
            <person name="Harmer T.L."/>
            <person name="Paul J.H."/>
            <person name="Antonen K.M."/>
            <person name="Bridges M.K."/>
            <person name="Camper G.J."/>
            <person name="Campla C.K."/>
            <person name="Casella L.G."/>
            <person name="Chase E."/>
            <person name="Conrad J.W."/>
            <person name="Cruz M.C."/>
            <person name="Dunlap D.S."/>
            <person name="Duran L."/>
            <person name="Fahsbender E.M."/>
            <person name="Goldsmith D.B."/>
            <person name="Keeley R.F."/>
            <person name="Kondoff M.R."/>
            <person name="Kussy B.I."/>
            <person name="Lane M.K."/>
            <person name="Lawler S."/>
            <person name="Leigh B.A."/>
            <person name="Lewis C."/>
            <person name="Lostal L.M."/>
            <person name="Marking D."/>
            <person name="Mancera P.A."/>
            <person name="McClenthan E.C."/>
            <person name="McIntyre E.A."/>
            <person name="Mine J.A."/>
            <person name="Modi S."/>
            <person name="Moore B.D."/>
            <person name="Morgan W.A."/>
            <person name="Nelson K.M."/>
            <person name="Nguyen K.N."/>
            <person name="Ogburn N."/>
            <person name="Parrino D.G."/>
            <person name="Pedapudi A.D."/>
            <person name="Pelham R.P."/>
            <person name="Preece A.M."/>
            <person name="Rampersad E.A."/>
            <person name="Richardson J.C."/>
            <person name="Rodgers C.M."/>
            <person name="Schaffer B.L."/>
            <person name="Sheridan N.E."/>
            <person name="Solone M.R."/>
            <person name="Staley Z.R."/>
            <person name="Tabuchi M."/>
            <person name="Waide R.J."/>
            <person name="Wanjugi P.W."/>
            <person name="Young S."/>
            <person name="Clum A."/>
            <person name="Daum C."/>
            <person name="Huntemann M."/>
            <person name="Ivanova N."/>
            <person name="Kyrpides N."/>
            <person name="Mikhailova N."/>
            <person name="Palaniappan K."/>
            <person name="Pillay M."/>
            <person name="Reddy T.B.K."/>
            <person name="Shapiro N."/>
            <person name="Stamatis D."/>
            <person name="Varghese N."/>
            <person name="Woyke T."/>
            <person name="Boden R."/>
            <person name="Freyermuth S.K."/>
            <person name="Kerfeld C.A."/>
        </authorList>
    </citation>
    <scope>NUCLEOTIDE SEQUENCE [LARGE SCALE GENOMIC DNA]</scope>
    <source>
        <strain evidence="7 8">JR-2</strain>
    </source>
</reference>
<dbReference type="InterPro" id="IPR006050">
    <property type="entry name" value="DNA_photolyase_N"/>
</dbReference>
<protein>
    <submittedName>
        <fullName evidence="7">Deoxyribodipyrimidine photo-lyase</fullName>
    </submittedName>
</protein>
<keyword evidence="3 4" id="KW-0274">FAD</keyword>
<feature type="binding site" evidence="4">
    <location>
        <begin position="381"/>
        <end position="383"/>
    </location>
    <ligand>
        <name>FAD</name>
        <dbReference type="ChEBI" id="CHEBI:57692"/>
    </ligand>
</feature>
<dbReference type="PANTHER" id="PTHR11455:SF9">
    <property type="entry name" value="CRYPTOCHROME CIRCADIAN CLOCK 5 ISOFORM X1"/>
    <property type="match status" value="1"/>
</dbReference>
<dbReference type="SUPFAM" id="SSF52425">
    <property type="entry name" value="Cryptochrome/photolyase, N-terminal domain"/>
    <property type="match status" value="1"/>
</dbReference>
<dbReference type="InterPro" id="IPR014729">
    <property type="entry name" value="Rossmann-like_a/b/a_fold"/>
</dbReference>
<dbReference type="Proteomes" id="UP000285478">
    <property type="component" value="Chromosome"/>
</dbReference>
<organism evidence="7 8">
    <name type="scientific">Hydrogenovibrio thermophilus</name>
    <dbReference type="NCBI Taxonomy" id="265883"/>
    <lineage>
        <taxon>Bacteria</taxon>
        <taxon>Pseudomonadati</taxon>
        <taxon>Pseudomonadota</taxon>
        <taxon>Gammaproteobacteria</taxon>
        <taxon>Thiotrichales</taxon>
        <taxon>Piscirickettsiaceae</taxon>
        <taxon>Hydrogenovibrio</taxon>
    </lineage>
</organism>
<dbReference type="InterPro" id="IPR005101">
    <property type="entry name" value="Cryptochr/Photolyase_FAD-bd"/>
</dbReference>
<feature type="binding site" evidence="4">
    <location>
        <position position="275"/>
    </location>
    <ligand>
        <name>FAD</name>
        <dbReference type="ChEBI" id="CHEBI:57692"/>
    </ligand>
</feature>
<dbReference type="AlphaFoldDB" id="A0A410H636"/>
<dbReference type="GO" id="GO:0071949">
    <property type="term" value="F:FAD binding"/>
    <property type="evidence" value="ECO:0007669"/>
    <property type="project" value="TreeGrafter"/>
</dbReference>
<gene>
    <name evidence="7" type="ORF">EPV75_11680</name>
</gene>
<dbReference type="Gene3D" id="3.40.50.620">
    <property type="entry name" value="HUPs"/>
    <property type="match status" value="1"/>
</dbReference>
<evidence type="ECO:0000313" key="7">
    <source>
        <dbReference type="EMBL" id="QAB16270.1"/>
    </source>
</evidence>
<dbReference type="InterPro" id="IPR002081">
    <property type="entry name" value="Cryptochrome/DNA_photolyase_1"/>
</dbReference>
<evidence type="ECO:0000256" key="1">
    <source>
        <dbReference type="ARBA" id="ARBA00001932"/>
    </source>
</evidence>
<evidence type="ECO:0000256" key="4">
    <source>
        <dbReference type="PIRSR" id="PIRSR602081-1"/>
    </source>
</evidence>
<dbReference type="InterPro" id="IPR036134">
    <property type="entry name" value="Crypto/Photolyase_FAD-like_sf"/>
</dbReference>
<dbReference type="GO" id="GO:0003904">
    <property type="term" value="F:deoxyribodipyrimidine photo-lyase activity"/>
    <property type="evidence" value="ECO:0007669"/>
    <property type="project" value="TreeGrafter"/>
</dbReference>
<dbReference type="PROSITE" id="PS51645">
    <property type="entry name" value="PHR_CRY_ALPHA_BETA"/>
    <property type="match status" value="1"/>
</dbReference>
<comment type="similarity">
    <text evidence="5">Belongs to the DNA photolyase family.</text>
</comment>
<evidence type="ECO:0000313" key="8">
    <source>
        <dbReference type="Proteomes" id="UP000285478"/>
    </source>
</evidence>
<dbReference type="PANTHER" id="PTHR11455">
    <property type="entry name" value="CRYPTOCHROME"/>
    <property type="match status" value="1"/>
</dbReference>
<evidence type="ECO:0000259" key="6">
    <source>
        <dbReference type="PROSITE" id="PS51645"/>
    </source>
</evidence>
<keyword evidence="7" id="KW-0456">Lyase</keyword>
<sequence length="483" mass="55999">MTTLVWLQRELRLQHHPALETALSSAAQNDDAVIVAYFHDPKHTVGDANSAWLADSLLDLKQRLANQSGALWLIEGDFAERFQTLLDTYSIKRVHYTFQLGAPFKTLQQTALTICKERNVTLTPFETENWLPYETVRNQSGQPYKVFTPFYNALMQRIGDVEPFDETPLDFRVTARIDCPPEHDRLPQHLSALRNQPWAEKILKHWQVGEVQAWQKVDDFVENRLSHYAHDRDFPALAATSELSPHLHFGELHSRAVLLSLSPLNPDTPTAAAGWIRQLAWREFARAILWHFPDTETTPFQPKFQGFFTPLSEQDEAHQDFYQAWCRGETGVPMIDAGMKQLWETGWMHNRVRMLVASWLTKNADIDWRAGEHWFRHTLVDADPANNVMGWQWVAGCGVDAAPYYRLFNPIRQSEKFDADGRYLRQWLPTLANWRSKRIHAPWISGAQPDLWSETPEPIVDLEASRQRHLEKVQALKQRRLQD</sequence>
<evidence type="ECO:0000256" key="2">
    <source>
        <dbReference type="ARBA" id="ARBA00022630"/>
    </source>
</evidence>
<evidence type="ECO:0000256" key="5">
    <source>
        <dbReference type="RuleBase" id="RU004182"/>
    </source>
</evidence>
<dbReference type="Gene3D" id="1.25.40.80">
    <property type="match status" value="1"/>
</dbReference>
<keyword evidence="8" id="KW-1185">Reference proteome</keyword>
<dbReference type="Pfam" id="PF03441">
    <property type="entry name" value="FAD_binding_7"/>
    <property type="match status" value="1"/>
</dbReference>
<keyword evidence="5" id="KW-0157">Chromophore</keyword>
<feature type="binding site" evidence="4">
    <location>
        <begin position="240"/>
        <end position="244"/>
    </location>
    <ligand>
        <name>FAD</name>
        <dbReference type="ChEBI" id="CHEBI:57692"/>
    </ligand>
</feature>
<name>A0A410H636_9GAMM</name>
<feature type="domain" description="Photolyase/cryptochrome alpha/beta" evidence="6">
    <location>
        <begin position="1"/>
        <end position="130"/>
    </location>
</feature>
<accession>A0A410H636</accession>
<keyword evidence="2 4" id="KW-0285">Flavoprotein</keyword>
<dbReference type="RefSeq" id="WP_128385508.1">
    <property type="nucleotide sequence ID" value="NZ_CP035033.1"/>
</dbReference>
<comment type="cofactor">
    <cofactor evidence="1">
        <name>(6R)-5,10-methylene-5,6,7,8-tetrahydrofolate</name>
        <dbReference type="ChEBI" id="CHEBI:15636"/>
    </cofactor>
</comment>
<dbReference type="EMBL" id="CP035033">
    <property type="protein sequence ID" value="QAB16270.1"/>
    <property type="molecule type" value="Genomic_DNA"/>
</dbReference>